<dbReference type="VEuPathDB" id="FungiDB:MELLADRAFT_110304"/>
<evidence type="ECO:0000256" key="1">
    <source>
        <dbReference type="SAM" id="MobiDB-lite"/>
    </source>
</evidence>
<feature type="compositionally biased region" description="Polar residues" evidence="1">
    <location>
        <begin position="137"/>
        <end position="161"/>
    </location>
</feature>
<reference evidence="3" key="1">
    <citation type="journal article" date="2011" name="Proc. Natl. Acad. Sci. U.S.A.">
        <title>Obligate biotrophy features unraveled by the genomic analysis of rust fungi.</title>
        <authorList>
            <person name="Duplessis S."/>
            <person name="Cuomo C.A."/>
            <person name="Lin Y.-C."/>
            <person name="Aerts A."/>
            <person name="Tisserant E."/>
            <person name="Veneault-Fourrey C."/>
            <person name="Joly D.L."/>
            <person name="Hacquard S."/>
            <person name="Amselem J."/>
            <person name="Cantarel B.L."/>
            <person name="Chiu R."/>
            <person name="Coutinho P.M."/>
            <person name="Feau N."/>
            <person name="Field M."/>
            <person name="Frey P."/>
            <person name="Gelhaye E."/>
            <person name="Goldberg J."/>
            <person name="Grabherr M.G."/>
            <person name="Kodira C.D."/>
            <person name="Kohler A."/>
            <person name="Kuees U."/>
            <person name="Lindquist E.A."/>
            <person name="Lucas S.M."/>
            <person name="Mago R."/>
            <person name="Mauceli E."/>
            <person name="Morin E."/>
            <person name="Murat C."/>
            <person name="Pangilinan J.L."/>
            <person name="Park R."/>
            <person name="Pearson M."/>
            <person name="Quesneville H."/>
            <person name="Rouhier N."/>
            <person name="Sakthikumar S."/>
            <person name="Salamov A.A."/>
            <person name="Schmutz J."/>
            <person name="Selles B."/>
            <person name="Shapiro H."/>
            <person name="Tanguay P."/>
            <person name="Tuskan G.A."/>
            <person name="Henrissat B."/>
            <person name="Van de Peer Y."/>
            <person name="Rouze P."/>
            <person name="Ellis J.G."/>
            <person name="Dodds P.N."/>
            <person name="Schein J.E."/>
            <person name="Zhong S."/>
            <person name="Hamelin R.C."/>
            <person name="Grigoriev I.V."/>
            <person name="Szabo L.J."/>
            <person name="Martin F."/>
        </authorList>
    </citation>
    <scope>NUCLEOTIDE SEQUENCE [LARGE SCALE GENOMIC DNA]</scope>
    <source>
        <strain evidence="3">98AG31 / pathotype 3-4-7</strain>
    </source>
</reference>
<dbReference type="OrthoDB" id="10517279at2759"/>
<keyword evidence="3" id="KW-1185">Reference proteome</keyword>
<dbReference type="AlphaFoldDB" id="F4RZB7"/>
<evidence type="ECO:0000313" key="2">
    <source>
        <dbReference type="EMBL" id="EGG02196.1"/>
    </source>
</evidence>
<feature type="region of interest" description="Disordered" evidence="1">
    <location>
        <begin position="80"/>
        <end position="161"/>
    </location>
</feature>
<name>F4RZB7_MELLP</name>
<dbReference type="RefSeq" id="XP_007414453.1">
    <property type="nucleotide sequence ID" value="XM_007414391.1"/>
</dbReference>
<evidence type="ECO:0000313" key="3">
    <source>
        <dbReference type="Proteomes" id="UP000001072"/>
    </source>
</evidence>
<organism evidence="3">
    <name type="scientific">Melampsora larici-populina (strain 98AG31 / pathotype 3-4-7)</name>
    <name type="common">Poplar leaf rust fungus</name>
    <dbReference type="NCBI Taxonomy" id="747676"/>
    <lineage>
        <taxon>Eukaryota</taxon>
        <taxon>Fungi</taxon>
        <taxon>Dikarya</taxon>
        <taxon>Basidiomycota</taxon>
        <taxon>Pucciniomycotina</taxon>
        <taxon>Pucciniomycetes</taxon>
        <taxon>Pucciniales</taxon>
        <taxon>Melampsoraceae</taxon>
        <taxon>Melampsora</taxon>
    </lineage>
</organism>
<feature type="compositionally biased region" description="Polar residues" evidence="1">
    <location>
        <begin position="7"/>
        <end position="31"/>
    </location>
</feature>
<protein>
    <submittedName>
        <fullName evidence="2">Uncharacterized protein</fullName>
    </submittedName>
</protein>
<sequence length="249" mass="28720">MKKKSNQRSQSHSHWNVKQPNSNHHQPTSILKNPVKPEKLDLPFVEGCHHIGSRFSVNTLIKSIQPVNLTSEEVGYLKNRHNHSKSASDDLSDLYPRIKGPYQPRSILSRTRSAYGLKPRKKSNNPDDEEFDETNEVKSNQNNVNKGDSNQSIHHSRPPSNLEQYERQFHPEVYQSKLHDHQPKSVQLHPVREEEEIEELSQVLQIDEDYESWVLKALEPIPHSNSISISNLSNSQIGSYLYKSQLILL</sequence>
<feature type="region of interest" description="Disordered" evidence="1">
    <location>
        <begin position="1"/>
        <end position="35"/>
    </location>
</feature>
<accession>F4RZB7</accession>
<dbReference type="HOGENOM" id="CLU_1115960_0_0_1"/>
<dbReference type="GeneID" id="18924037"/>
<dbReference type="EMBL" id="GL883132">
    <property type="protein sequence ID" value="EGG02196.1"/>
    <property type="molecule type" value="Genomic_DNA"/>
</dbReference>
<dbReference type="InParanoid" id="F4RZB7"/>
<dbReference type="Proteomes" id="UP000001072">
    <property type="component" value="Unassembled WGS sequence"/>
</dbReference>
<dbReference type="KEGG" id="mlr:MELLADRAFT_110304"/>
<proteinExistence type="predicted"/>
<gene>
    <name evidence="2" type="ORF">MELLADRAFT_110304</name>
</gene>